<dbReference type="SUPFAM" id="SSF50249">
    <property type="entry name" value="Nucleic acid-binding proteins"/>
    <property type="match status" value="1"/>
</dbReference>
<evidence type="ECO:0000256" key="2">
    <source>
        <dbReference type="ARBA" id="ARBA00022490"/>
    </source>
</evidence>
<evidence type="ECO:0000256" key="6">
    <source>
        <dbReference type="ARBA" id="ARBA00023163"/>
    </source>
</evidence>
<dbReference type="GO" id="GO:0003677">
    <property type="term" value="F:DNA binding"/>
    <property type="evidence" value="ECO:0007669"/>
    <property type="project" value="UniProtKB-KW"/>
</dbReference>
<dbReference type="PROSITE" id="PS51857">
    <property type="entry name" value="CSD_2"/>
    <property type="match status" value="1"/>
</dbReference>
<evidence type="ECO:0000256" key="5">
    <source>
        <dbReference type="ARBA" id="ARBA00023159"/>
    </source>
</evidence>
<evidence type="ECO:0000256" key="3">
    <source>
        <dbReference type="ARBA" id="ARBA00023015"/>
    </source>
</evidence>
<name>A0A5E4YB11_9BURK</name>
<keyword evidence="9" id="KW-1185">Reference proteome</keyword>
<dbReference type="OrthoDB" id="9800919at2"/>
<dbReference type="GO" id="GO:0005829">
    <property type="term" value="C:cytosol"/>
    <property type="evidence" value="ECO:0007669"/>
    <property type="project" value="UniProtKB-ARBA"/>
</dbReference>
<dbReference type="PIRSF" id="PIRSF002599">
    <property type="entry name" value="Cold_shock_A"/>
    <property type="match status" value="1"/>
</dbReference>
<dbReference type="RefSeq" id="WP_150577796.1">
    <property type="nucleotide sequence ID" value="NZ_CABPSN010000008.1"/>
</dbReference>
<accession>A0A5E4YB11</accession>
<keyword evidence="4" id="KW-0238">DNA-binding</keyword>
<dbReference type="PRINTS" id="PR00050">
    <property type="entry name" value="COLDSHOCK"/>
</dbReference>
<dbReference type="Pfam" id="PF00313">
    <property type="entry name" value="CSD"/>
    <property type="match status" value="1"/>
</dbReference>
<evidence type="ECO:0000256" key="1">
    <source>
        <dbReference type="ARBA" id="ARBA00004496"/>
    </source>
</evidence>
<dbReference type="InterPro" id="IPR011129">
    <property type="entry name" value="CSD"/>
</dbReference>
<dbReference type="InterPro" id="IPR002059">
    <property type="entry name" value="CSP_DNA-bd"/>
</dbReference>
<keyword evidence="2" id="KW-0963">Cytoplasm</keyword>
<dbReference type="SMART" id="SM00357">
    <property type="entry name" value="CSP"/>
    <property type="match status" value="1"/>
</dbReference>
<dbReference type="InterPro" id="IPR012156">
    <property type="entry name" value="Cold_shock_CspA"/>
</dbReference>
<protein>
    <submittedName>
        <fullName evidence="8">Cold-shock protein</fullName>
    </submittedName>
</protein>
<feature type="domain" description="CSD" evidence="7">
    <location>
        <begin position="1"/>
        <end position="66"/>
    </location>
</feature>
<comment type="subcellular location">
    <subcellularLocation>
        <location evidence="1">Cytoplasm</location>
    </subcellularLocation>
</comment>
<dbReference type="AlphaFoldDB" id="A0A5E4YB11"/>
<dbReference type="InterPro" id="IPR012340">
    <property type="entry name" value="NA-bd_OB-fold"/>
</dbReference>
<evidence type="ECO:0000259" key="7">
    <source>
        <dbReference type="PROSITE" id="PS51857"/>
    </source>
</evidence>
<gene>
    <name evidence="8" type="ORF">PAQ31011_04409</name>
</gene>
<reference evidence="8 9" key="1">
    <citation type="submission" date="2019-08" db="EMBL/GenBank/DDBJ databases">
        <authorList>
            <person name="Peeters C."/>
        </authorList>
    </citation>
    <scope>NUCLEOTIDE SEQUENCE [LARGE SCALE GENOMIC DNA]</scope>
    <source>
        <strain evidence="8 9">LMG 31011</strain>
    </source>
</reference>
<dbReference type="PANTHER" id="PTHR46565">
    <property type="entry name" value="COLD SHOCK DOMAIN PROTEIN 2"/>
    <property type="match status" value="1"/>
</dbReference>
<evidence type="ECO:0000256" key="4">
    <source>
        <dbReference type="ARBA" id="ARBA00023125"/>
    </source>
</evidence>
<evidence type="ECO:0000313" key="8">
    <source>
        <dbReference type="EMBL" id="VVE45608.1"/>
    </source>
</evidence>
<keyword evidence="6" id="KW-0804">Transcription</keyword>
<dbReference type="Gene3D" id="2.40.50.140">
    <property type="entry name" value="Nucleic acid-binding proteins"/>
    <property type="match status" value="1"/>
</dbReference>
<sequence length="67" mass="7459">MMQGKVKWYSVQKGHGVIEPFDGGPDYSVQKEDIVAHGHMALYEEQTVEFEIAQGANGPRAVNVRPM</sequence>
<proteinExistence type="predicted"/>
<dbReference type="PANTHER" id="PTHR46565:SF20">
    <property type="entry name" value="COLD SHOCK DOMAIN-CONTAINING PROTEIN 4"/>
    <property type="match status" value="1"/>
</dbReference>
<dbReference type="Proteomes" id="UP000366819">
    <property type="component" value="Unassembled WGS sequence"/>
</dbReference>
<dbReference type="EMBL" id="CABPSN010000008">
    <property type="protein sequence ID" value="VVE45608.1"/>
    <property type="molecule type" value="Genomic_DNA"/>
</dbReference>
<keyword evidence="3" id="KW-0805">Transcription regulation</keyword>
<evidence type="ECO:0000313" key="9">
    <source>
        <dbReference type="Proteomes" id="UP000366819"/>
    </source>
</evidence>
<keyword evidence="5" id="KW-0010">Activator</keyword>
<organism evidence="8 9">
    <name type="scientific">Pandoraea aquatica</name>
    <dbReference type="NCBI Taxonomy" id="2508290"/>
    <lineage>
        <taxon>Bacteria</taxon>
        <taxon>Pseudomonadati</taxon>
        <taxon>Pseudomonadota</taxon>
        <taxon>Betaproteobacteria</taxon>
        <taxon>Burkholderiales</taxon>
        <taxon>Burkholderiaceae</taxon>
        <taxon>Pandoraea</taxon>
    </lineage>
</organism>